<proteinExistence type="predicted"/>
<organism evidence="1 2">
    <name type="scientific">Catharanthus roseus</name>
    <name type="common">Madagascar periwinkle</name>
    <name type="synonym">Vinca rosea</name>
    <dbReference type="NCBI Taxonomy" id="4058"/>
    <lineage>
        <taxon>Eukaryota</taxon>
        <taxon>Viridiplantae</taxon>
        <taxon>Streptophyta</taxon>
        <taxon>Embryophyta</taxon>
        <taxon>Tracheophyta</taxon>
        <taxon>Spermatophyta</taxon>
        <taxon>Magnoliopsida</taxon>
        <taxon>eudicotyledons</taxon>
        <taxon>Gunneridae</taxon>
        <taxon>Pentapetalae</taxon>
        <taxon>asterids</taxon>
        <taxon>lamiids</taxon>
        <taxon>Gentianales</taxon>
        <taxon>Apocynaceae</taxon>
        <taxon>Rauvolfioideae</taxon>
        <taxon>Vinceae</taxon>
        <taxon>Catharanthinae</taxon>
        <taxon>Catharanthus</taxon>
    </lineage>
</organism>
<protein>
    <submittedName>
        <fullName evidence="1">Uncharacterized protein</fullName>
    </submittedName>
</protein>
<sequence length="139" mass="15253">MLLNNYLQQQQLHSSNTSLAAALPRSTLNPKIYSYTNMLLPNCLQQQQSNSFNTSSATALPQSIPVMLPSSTGKERRKVPKGRLERLPLGSHHKGSQKPRSGVALSPTSPIATDPNQSKDIVERSKPYYCHIPTPSEAS</sequence>
<name>A0ACC0AED9_CATRO</name>
<evidence type="ECO:0000313" key="1">
    <source>
        <dbReference type="EMBL" id="KAI5658999.1"/>
    </source>
</evidence>
<keyword evidence="2" id="KW-1185">Reference proteome</keyword>
<dbReference type="Proteomes" id="UP001060085">
    <property type="component" value="Linkage Group LG06"/>
</dbReference>
<reference evidence="2" key="1">
    <citation type="journal article" date="2023" name="Nat. Plants">
        <title>Single-cell RNA sequencing provides a high-resolution roadmap for understanding the multicellular compartmentation of specialized metabolism.</title>
        <authorList>
            <person name="Sun S."/>
            <person name="Shen X."/>
            <person name="Li Y."/>
            <person name="Li Y."/>
            <person name="Wang S."/>
            <person name="Li R."/>
            <person name="Zhang H."/>
            <person name="Shen G."/>
            <person name="Guo B."/>
            <person name="Wei J."/>
            <person name="Xu J."/>
            <person name="St-Pierre B."/>
            <person name="Chen S."/>
            <person name="Sun C."/>
        </authorList>
    </citation>
    <scope>NUCLEOTIDE SEQUENCE [LARGE SCALE GENOMIC DNA]</scope>
</reference>
<comment type="caution">
    <text evidence="1">The sequence shown here is derived from an EMBL/GenBank/DDBJ whole genome shotgun (WGS) entry which is preliminary data.</text>
</comment>
<accession>A0ACC0AED9</accession>
<gene>
    <name evidence="1" type="ORF">M9H77_27792</name>
</gene>
<dbReference type="EMBL" id="CM044706">
    <property type="protein sequence ID" value="KAI5658999.1"/>
    <property type="molecule type" value="Genomic_DNA"/>
</dbReference>
<evidence type="ECO:0000313" key="2">
    <source>
        <dbReference type="Proteomes" id="UP001060085"/>
    </source>
</evidence>